<feature type="region of interest" description="Disordered" evidence="1">
    <location>
        <begin position="107"/>
        <end position="129"/>
    </location>
</feature>
<name>A0AAE0YXT4_9GAST</name>
<protein>
    <submittedName>
        <fullName evidence="2">Uncharacterized protein</fullName>
    </submittedName>
</protein>
<organism evidence="2 3">
    <name type="scientific">Elysia crispata</name>
    <name type="common">lettuce slug</name>
    <dbReference type="NCBI Taxonomy" id="231223"/>
    <lineage>
        <taxon>Eukaryota</taxon>
        <taxon>Metazoa</taxon>
        <taxon>Spiralia</taxon>
        <taxon>Lophotrochozoa</taxon>
        <taxon>Mollusca</taxon>
        <taxon>Gastropoda</taxon>
        <taxon>Heterobranchia</taxon>
        <taxon>Euthyneura</taxon>
        <taxon>Panpulmonata</taxon>
        <taxon>Sacoglossa</taxon>
        <taxon>Placobranchoidea</taxon>
        <taxon>Plakobranchidae</taxon>
        <taxon>Elysia</taxon>
    </lineage>
</organism>
<sequence length="159" mass="17615">MIVISVKSYVAYPMSHHLSDPAIMADDVDKLGLFTLHTGRKAPISINLQINNKPVSLQLHTGAALSVMREKDSTLFLSQCLFRSSERQDSEIVPAAGRNAEILQSTSASFRSNGRNRGRTDQTPIKHPGLGMQTLVDQFHPMKLCQPSDLPDHEEHQIS</sequence>
<evidence type="ECO:0000256" key="1">
    <source>
        <dbReference type="SAM" id="MobiDB-lite"/>
    </source>
</evidence>
<dbReference type="EMBL" id="JAWDGP010005166">
    <property type="protein sequence ID" value="KAK3759093.1"/>
    <property type="molecule type" value="Genomic_DNA"/>
</dbReference>
<dbReference type="AlphaFoldDB" id="A0AAE0YXT4"/>
<dbReference type="Proteomes" id="UP001283361">
    <property type="component" value="Unassembled WGS sequence"/>
</dbReference>
<evidence type="ECO:0000313" key="2">
    <source>
        <dbReference type="EMBL" id="KAK3759093.1"/>
    </source>
</evidence>
<proteinExistence type="predicted"/>
<accession>A0AAE0YXT4</accession>
<reference evidence="2" key="1">
    <citation type="journal article" date="2023" name="G3 (Bethesda)">
        <title>A reference genome for the long-term kleptoplast-retaining sea slug Elysia crispata morphotype clarki.</title>
        <authorList>
            <person name="Eastman K.E."/>
            <person name="Pendleton A.L."/>
            <person name="Shaikh M.A."/>
            <person name="Suttiyut T."/>
            <person name="Ogas R."/>
            <person name="Tomko P."/>
            <person name="Gavelis G."/>
            <person name="Widhalm J.R."/>
            <person name="Wisecaver J.H."/>
        </authorList>
    </citation>
    <scope>NUCLEOTIDE SEQUENCE</scope>
    <source>
        <strain evidence="2">ECLA1</strain>
    </source>
</reference>
<gene>
    <name evidence="2" type="ORF">RRG08_038464</name>
</gene>
<keyword evidence="3" id="KW-1185">Reference proteome</keyword>
<evidence type="ECO:0000313" key="3">
    <source>
        <dbReference type="Proteomes" id="UP001283361"/>
    </source>
</evidence>
<comment type="caution">
    <text evidence="2">The sequence shown here is derived from an EMBL/GenBank/DDBJ whole genome shotgun (WGS) entry which is preliminary data.</text>
</comment>